<proteinExistence type="predicted"/>
<feature type="coiled-coil region" evidence="1">
    <location>
        <begin position="21"/>
        <end position="48"/>
    </location>
</feature>
<sequence>MPDPIDISEVVSMFGNRDLEILMLRSQVVELRSQIAELLQQQSADEDQAETASV</sequence>
<reference evidence="2" key="1">
    <citation type="journal article" date="2015" name="Nature">
        <title>Complex archaea that bridge the gap between prokaryotes and eukaryotes.</title>
        <authorList>
            <person name="Spang A."/>
            <person name="Saw J.H."/>
            <person name="Jorgensen S.L."/>
            <person name="Zaremba-Niedzwiedzka K."/>
            <person name="Martijn J."/>
            <person name="Lind A.E."/>
            <person name="van Eijk R."/>
            <person name="Schleper C."/>
            <person name="Guy L."/>
            <person name="Ettema T.J."/>
        </authorList>
    </citation>
    <scope>NUCLEOTIDE SEQUENCE</scope>
</reference>
<dbReference type="AlphaFoldDB" id="A0A0F9LS63"/>
<comment type="caution">
    <text evidence="2">The sequence shown here is derived from an EMBL/GenBank/DDBJ whole genome shotgun (WGS) entry which is preliminary data.</text>
</comment>
<dbReference type="EMBL" id="LAZR01011782">
    <property type="protein sequence ID" value="KKM59897.1"/>
    <property type="molecule type" value="Genomic_DNA"/>
</dbReference>
<gene>
    <name evidence="2" type="ORF">LCGC14_1547470</name>
</gene>
<protein>
    <submittedName>
        <fullName evidence="2">Uncharacterized protein</fullName>
    </submittedName>
</protein>
<evidence type="ECO:0000256" key="1">
    <source>
        <dbReference type="SAM" id="Coils"/>
    </source>
</evidence>
<name>A0A0F9LS63_9ZZZZ</name>
<organism evidence="2">
    <name type="scientific">marine sediment metagenome</name>
    <dbReference type="NCBI Taxonomy" id="412755"/>
    <lineage>
        <taxon>unclassified sequences</taxon>
        <taxon>metagenomes</taxon>
        <taxon>ecological metagenomes</taxon>
    </lineage>
</organism>
<evidence type="ECO:0000313" key="2">
    <source>
        <dbReference type="EMBL" id="KKM59897.1"/>
    </source>
</evidence>
<accession>A0A0F9LS63</accession>
<keyword evidence="1" id="KW-0175">Coiled coil</keyword>